<evidence type="ECO:0000313" key="2">
    <source>
        <dbReference type="Proteomes" id="UP000178880"/>
    </source>
</evidence>
<gene>
    <name evidence="1" type="ORF">A2945_01675</name>
</gene>
<dbReference type="PANTHER" id="PTHR12993:SF11">
    <property type="entry name" value="N-ACETYLGLUCOSAMINYL-PHOSPHATIDYLINOSITOL DE-N-ACETYLASE"/>
    <property type="match status" value="1"/>
</dbReference>
<comment type="caution">
    <text evidence="1">The sequence shown here is derived from an EMBL/GenBank/DDBJ whole genome shotgun (WGS) entry which is preliminary data.</text>
</comment>
<dbReference type="Proteomes" id="UP000178880">
    <property type="component" value="Unassembled WGS sequence"/>
</dbReference>
<evidence type="ECO:0008006" key="3">
    <source>
        <dbReference type="Google" id="ProtNLM"/>
    </source>
</evidence>
<organism evidence="1 2">
    <name type="scientific">Candidatus Liptonbacteria bacterium RIFCSPLOWO2_01_FULL_52_25</name>
    <dbReference type="NCBI Taxonomy" id="1798650"/>
    <lineage>
        <taxon>Bacteria</taxon>
        <taxon>Candidatus Liptoniibacteriota</taxon>
    </lineage>
</organism>
<reference evidence="1 2" key="1">
    <citation type="journal article" date="2016" name="Nat. Commun.">
        <title>Thousands of microbial genomes shed light on interconnected biogeochemical processes in an aquifer system.</title>
        <authorList>
            <person name="Anantharaman K."/>
            <person name="Brown C.T."/>
            <person name="Hug L.A."/>
            <person name="Sharon I."/>
            <person name="Castelle C.J."/>
            <person name="Probst A.J."/>
            <person name="Thomas B.C."/>
            <person name="Singh A."/>
            <person name="Wilkins M.J."/>
            <person name="Karaoz U."/>
            <person name="Brodie E.L."/>
            <person name="Williams K.H."/>
            <person name="Hubbard S.S."/>
            <person name="Banfield J.F."/>
        </authorList>
    </citation>
    <scope>NUCLEOTIDE SEQUENCE [LARGE SCALE GENOMIC DNA]</scope>
</reference>
<dbReference type="EMBL" id="MHLA01000003">
    <property type="protein sequence ID" value="OGZ00310.1"/>
    <property type="molecule type" value="Genomic_DNA"/>
</dbReference>
<proteinExistence type="predicted"/>
<dbReference type="GO" id="GO:0000225">
    <property type="term" value="F:N-acetylglucosaminylphosphatidylinositol deacetylase activity"/>
    <property type="evidence" value="ECO:0007669"/>
    <property type="project" value="TreeGrafter"/>
</dbReference>
<dbReference type="Gene3D" id="3.40.50.10320">
    <property type="entry name" value="LmbE-like"/>
    <property type="match status" value="1"/>
</dbReference>
<dbReference type="Pfam" id="PF02585">
    <property type="entry name" value="PIG-L"/>
    <property type="match status" value="1"/>
</dbReference>
<dbReference type="STRING" id="1798650.A2945_01675"/>
<protein>
    <recommendedName>
        <fullName evidence="3">PIG-L family deacetylase</fullName>
    </recommendedName>
</protein>
<dbReference type="InterPro" id="IPR024078">
    <property type="entry name" value="LmbE-like_dom_sf"/>
</dbReference>
<dbReference type="AlphaFoldDB" id="A0A1G2CHW1"/>
<dbReference type="PANTHER" id="PTHR12993">
    <property type="entry name" value="N-ACETYLGLUCOSAMINYL-PHOSPHATIDYLINOSITOL DE-N-ACETYLASE-RELATED"/>
    <property type="match status" value="1"/>
</dbReference>
<accession>A0A1G2CHW1</accession>
<dbReference type="InterPro" id="IPR003737">
    <property type="entry name" value="GlcNAc_PI_deacetylase-related"/>
</dbReference>
<evidence type="ECO:0000313" key="1">
    <source>
        <dbReference type="EMBL" id="OGZ00310.1"/>
    </source>
</evidence>
<sequence length="232" mass="26116">MSNTHVPFLGKRLLICVAHPDDESFAAAGTMHENRKRGGKTFVACATLGEKGKSHLARPISDAELKRIRKGELLAASRFLGVSKVYMLGMPDGKLRFHPEMLFRKTLAFAKKVKPDFILGFGADGISGHTDHITVGRAAKRAAHRLKVPYVAFALSPRFADDATSWLKQRRRHGHYRRSIAFRTPNTTVPINARVKKRALRFHKSQMDGPRFAGFPKYAARELLRAEHFFIK</sequence>
<name>A0A1G2CHW1_9BACT</name>
<dbReference type="SUPFAM" id="SSF102588">
    <property type="entry name" value="LmbE-like"/>
    <property type="match status" value="1"/>
</dbReference>